<protein>
    <submittedName>
        <fullName evidence="1">Uncharacterized protein</fullName>
    </submittedName>
</protein>
<evidence type="ECO:0000313" key="2">
    <source>
        <dbReference type="Proteomes" id="UP000475928"/>
    </source>
</evidence>
<dbReference type="AlphaFoldDB" id="A0A6A0B5Y7"/>
<dbReference type="EMBL" id="BLLH01000001">
    <property type="protein sequence ID" value="GFH39928.1"/>
    <property type="molecule type" value="Genomic_DNA"/>
</dbReference>
<proteinExistence type="predicted"/>
<name>A0A6A0B5Y7_9LACT</name>
<dbReference type="Proteomes" id="UP000475928">
    <property type="component" value="Unassembled WGS sequence"/>
</dbReference>
<comment type="caution">
    <text evidence="1">The sequence shown here is derived from an EMBL/GenBank/DDBJ whole genome shotgun (WGS) entry which is preliminary data.</text>
</comment>
<gene>
    <name evidence="1" type="ORF">Hs20B_03260</name>
</gene>
<reference evidence="1 2" key="1">
    <citation type="submission" date="2020-02" db="EMBL/GenBank/DDBJ databases">
        <title>Draft genome sequence of Lactococcus sp. Hs20B0-1.</title>
        <authorList>
            <person name="Noda S."/>
            <person name="Yuki M."/>
            <person name="Ohkuma M."/>
        </authorList>
    </citation>
    <scope>NUCLEOTIDE SEQUENCE [LARGE SCALE GENOMIC DNA]</scope>
    <source>
        <strain evidence="1 2">Hs20B0-1</strain>
    </source>
</reference>
<organism evidence="1 2">
    <name type="scientific">Pseudolactococcus insecticola</name>
    <dbReference type="NCBI Taxonomy" id="2709158"/>
    <lineage>
        <taxon>Bacteria</taxon>
        <taxon>Bacillati</taxon>
        <taxon>Bacillota</taxon>
        <taxon>Bacilli</taxon>
        <taxon>Lactobacillales</taxon>
        <taxon>Streptococcaceae</taxon>
        <taxon>Pseudolactococcus</taxon>
    </lineage>
</organism>
<keyword evidence="2" id="KW-1185">Reference proteome</keyword>
<accession>A0A6A0B5Y7</accession>
<sequence>MAKGTKYKKAAIASQINEVNPIVKKAVVELENEKTVVAMIKTIF</sequence>
<evidence type="ECO:0000313" key="1">
    <source>
        <dbReference type="EMBL" id="GFH39928.1"/>
    </source>
</evidence>